<keyword evidence="1" id="KW-0732">Signal</keyword>
<feature type="domain" description="BON" evidence="2">
    <location>
        <begin position="44"/>
        <end position="112"/>
    </location>
</feature>
<organism evidence="3 4">
    <name type="scientific">Oxalicibacterium faecigallinarum</name>
    <dbReference type="NCBI Taxonomy" id="573741"/>
    <lineage>
        <taxon>Bacteria</taxon>
        <taxon>Pseudomonadati</taxon>
        <taxon>Pseudomonadota</taxon>
        <taxon>Betaproteobacteria</taxon>
        <taxon>Burkholderiales</taxon>
        <taxon>Oxalobacteraceae</taxon>
        <taxon>Oxalicibacterium</taxon>
    </lineage>
</organism>
<comment type="caution">
    <text evidence="3">The sequence shown here is derived from an EMBL/GenBank/DDBJ whole genome shotgun (WGS) entry which is preliminary data.</text>
</comment>
<proteinExistence type="predicted"/>
<dbReference type="EMBL" id="BMDI01000001">
    <property type="protein sequence ID" value="GGI19346.1"/>
    <property type="molecule type" value="Genomic_DNA"/>
</dbReference>
<evidence type="ECO:0000313" key="4">
    <source>
        <dbReference type="Proteomes" id="UP000642180"/>
    </source>
</evidence>
<evidence type="ECO:0000313" key="3">
    <source>
        <dbReference type="EMBL" id="GGI19346.1"/>
    </source>
</evidence>
<reference evidence="4" key="1">
    <citation type="journal article" date="2019" name="Int. J. Syst. Evol. Microbiol.">
        <title>The Global Catalogue of Microorganisms (GCM) 10K type strain sequencing project: providing services to taxonomists for standard genome sequencing and annotation.</title>
        <authorList>
            <consortium name="The Broad Institute Genomics Platform"/>
            <consortium name="The Broad Institute Genome Sequencing Center for Infectious Disease"/>
            <person name="Wu L."/>
            <person name="Ma J."/>
        </authorList>
    </citation>
    <scope>NUCLEOTIDE SEQUENCE [LARGE SCALE GENOMIC DNA]</scope>
    <source>
        <strain evidence="4">CCM 2767</strain>
    </source>
</reference>
<keyword evidence="4" id="KW-1185">Reference proteome</keyword>
<dbReference type="PROSITE" id="PS51257">
    <property type="entry name" value="PROKAR_LIPOPROTEIN"/>
    <property type="match status" value="1"/>
</dbReference>
<dbReference type="PANTHER" id="PTHR34606:SF15">
    <property type="entry name" value="BON DOMAIN-CONTAINING PROTEIN"/>
    <property type="match status" value="1"/>
</dbReference>
<dbReference type="RefSeq" id="WP_188380955.1">
    <property type="nucleotide sequence ID" value="NZ_BMDI01000001.1"/>
</dbReference>
<dbReference type="InterPro" id="IPR014004">
    <property type="entry name" value="Transpt-assoc_nodulatn_dom_bac"/>
</dbReference>
<sequence length="112" mass="11702">MKQIQRALALAVFASFLAGCASTAKEEKKEMKPAAAPAAAASPADAATKKDVEAAIAKEDQLKGSKIAVAAKDGEVTLTGEVKNDWLKYLAEETAKKAKSVKSVKNSIKVPD</sequence>
<protein>
    <recommendedName>
        <fullName evidence="2">BON domain-containing protein</fullName>
    </recommendedName>
</protein>
<dbReference type="AlphaFoldDB" id="A0A8J3AY57"/>
<dbReference type="InterPro" id="IPR007055">
    <property type="entry name" value="BON_dom"/>
</dbReference>
<evidence type="ECO:0000259" key="2">
    <source>
        <dbReference type="PROSITE" id="PS50914"/>
    </source>
</evidence>
<dbReference type="InterPro" id="IPR051686">
    <property type="entry name" value="Lipoprotein_DolP"/>
</dbReference>
<name>A0A8J3AY57_9BURK</name>
<dbReference type="Gene3D" id="3.30.1340.30">
    <property type="match status" value="1"/>
</dbReference>
<evidence type="ECO:0000256" key="1">
    <source>
        <dbReference type="SAM" id="SignalP"/>
    </source>
</evidence>
<gene>
    <name evidence="3" type="ORF">GCM10008066_18620</name>
</gene>
<feature type="chain" id="PRO_5035192939" description="BON domain-containing protein" evidence="1">
    <location>
        <begin position="25"/>
        <end position="112"/>
    </location>
</feature>
<dbReference type="PROSITE" id="PS50914">
    <property type="entry name" value="BON"/>
    <property type="match status" value="1"/>
</dbReference>
<dbReference type="Pfam" id="PF04972">
    <property type="entry name" value="BON"/>
    <property type="match status" value="1"/>
</dbReference>
<dbReference type="Proteomes" id="UP000642180">
    <property type="component" value="Unassembled WGS sequence"/>
</dbReference>
<accession>A0A8J3AY57</accession>
<feature type="signal peptide" evidence="1">
    <location>
        <begin position="1"/>
        <end position="24"/>
    </location>
</feature>
<dbReference type="SMART" id="SM00749">
    <property type="entry name" value="BON"/>
    <property type="match status" value="1"/>
</dbReference>
<dbReference type="PANTHER" id="PTHR34606">
    <property type="entry name" value="BON DOMAIN-CONTAINING PROTEIN"/>
    <property type="match status" value="1"/>
</dbReference>